<dbReference type="AlphaFoldDB" id="A0A6C0CTY3"/>
<evidence type="ECO:0000256" key="1">
    <source>
        <dbReference type="SAM" id="MobiDB-lite"/>
    </source>
</evidence>
<sequence length="165" mass="18811">MLKSILIGLLMIYIIIGSFLTVPKMIKQRSDVIVLMVLMMVCLSLYMDETMISLLGIISIIVYVYSLDNRLKSSGISNNPQKLEAQKNNQILKKETLANKETEPTTKKTDDKCGKKPPSKFYGNLKTQGNIFNKLNYDLYYNELGDQFNIQGFDSVKGFDKTIYD</sequence>
<evidence type="ECO:0000256" key="2">
    <source>
        <dbReference type="SAM" id="Phobius"/>
    </source>
</evidence>
<dbReference type="EMBL" id="MN739484">
    <property type="protein sequence ID" value="QHT07697.1"/>
    <property type="molecule type" value="Genomic_DNA"/>
</dbReference>
<keyword evidence="2" id="KW-0472">Membrane</keyword>
<evidence type="ECO:0000313" key="3">
    <source>
        <dbReference type="EMBL" id="QHT07697.1"/>
    </source>
</evidence>
<feature type="compositionally biased region" description="Basic and acidic residues" evidence="1">
    <location>
        <begin position="94"/>
        <end position="114"/>
    </location>
</feature>
<feature type="region of interest" description="Disordered" evidence="1">
    <location>
        <begin position="94"/>
        <end position="115"/>
    </location>
</feature>
<proteinExistence type="predicted"/>
<organism evidence="3">
    <name type="scientific">viral metagenome</name>
    <dbReference type="NCBI Taxonomy" id="1070528"/>
    <lineage>
        <taxon>unclassified sequences</taxon>
        <taxon>metagenomes</taxon>
        <taxon>organismal metagenomes</taxon>
    </lineage>
</organism>
<feature type="transmembrane region" description="Helical" evidence="2">
    <location>
        <begin position="6"/>
        <end position="23"/>
    </location>
</feature>
<name>A0A6C0CTY3_9ZZZZ</name>
<feature type="transmembrane region" description="Helical" evidence="2">
    <location>
        <begin position="30"/>
        <end position="46"/>
    </location>
</feature>
<protein>
    <submittedName>
        <fullName evidence="3">Uncharacterized protein</fullName>
    </submittedName>
</protein>
<reference evidence="3" key="1">
    <citation type="journal article" date="2020" name="Nature">
        <title>Giant virus diversity and host interactions through global metagenomics.</title>
        <authorList>
            <person name="Schulz F."/>
            <person name="Roux S."/>
            <person name="Paez-Espino D."/>
            <person name="Jungbluth S."/>
            <person name="Walsh D.A."/>
            <person name="Denef V.J."/>
            <person name="McMahon K.D."/>
            <person name="Konstantinidis K.T."/>
            <person name="Eloe-Fadrosh E.A."/>
            <person name="Kyrpides N.C."/>
            <person name="Woyke T."/>
        </authorList>
    </citation>
    <scope>NUCLEOTIDE SEQUENCE</scope>
    <source>
        <strain evidence="3">GVMAG-M-3300021964-36</strain>
    </source>
</reference>
<keyword evidence="2" id="KW-0812">Transmembrane</keyword>
<accession>A0A6C0CTY3</accession>
<keyword evidence="2" id="KW-1133">Transmembrane helix</keyword>